<dbReference type="Proteomes" id="UP000694546">
    <property type="component" value="Chromosome 14"/>
</dbReference>
<evidence type="ECO:0000313" key="2">
    <source>
        <dbReference type="Ensembl" id="ENSGMOP00000039153.1"/>
    </source>
</evidence>
<name>A0A8C5B0T8_GADMO</name>
<keyword evidence="1" id="KW-1133">Transmembrane helix</keyword>
<reference evidence="2" key="1">
    <citation type="submission" date="2025-08" db="UniProtKB">
        <authorList>
            <consortium name="Ensembl"/>
        </authorList>
    </citation>
    <scope>IDENTIFICATION</scope>
</reference>
<keyword evidence="3" id="KW-1185">Reference proteome</keyword>
<feature type="transmembrane region" description="Helical" evidence="1">
    <location>
        <begin position="53"/>
        <end position="75"/>
    </location>
</feature>
<keyword evidence="1" id="KW-0472">Membrane</keyword>
<protein>
    <submittedName>
        <fullName evidence="2">Uncharacterized protein</fullName>
    </submittedName>
</protein>
<dbReference type="Ensembl" id="ENSGMOT00000062328.1">
    <property type="protein sequence ID" value="ENSGMOP00000039153.1"/>
    <property type="gene ID" value="ENSGMOG00000033842.1"/>
</dbReference>
<organism evidence="2 3">
    <name type="scientific">Gadus morhua</name>
    <name type="common">Atlantic cod</name>
    <dbReference type="NCBI Taxonomy" id="8049"/>
    <lineage>
        <taxon>Eukaryota</taxon>
        <taxon>Metazoa</taxon>
        <taxon>Chordata</taxon>
        <taxon>Craniata</taxon>
        <taxon>Vertebrata</taxon>
        <taxon>Euteleostomi</taxon>
        <taxon>Actinopterygii</taxon>
        <taxon>Neopterygii</taxon>
        <taxon>Teleostei</taxon>
        <taxon>Neoteleostei</taxon>
        <taxon>Acanthomorphata</taxon>
        <taxon>Zeiogadaria</taxon>
        <taxon>Gadariae</taxon>
        <taxon>Gadiformes</taxon>
        <taxon>Gadoidei</taxon>
        <taxon>Gadidae</taxon>
        <taxon>Gadus</taxon>
    </lineage>
</organism>
<proteinExistence type="predicted"/>
<dbReference type="AlphaFoldDB" id="A0A8C5B0T8"/>
<evidence type="ECO:0000313" key="3">
    <source>
        <dbReference type="Proteomes" id="UP000694546"/>
    </source>
</evidence>
<sequence length="76" mass="8664">MQTGNGGKHFLLMFYSNRFLNAQNMKGSSIPVCPESSTACVPWPHGPNPSVFWGHWSGLKSTLFYLFMLMLIYLYD</sequence>
<reference evidence="2" key="2">
    <citation type="submission" date="2025-09" db="UniProtKB">
        <authorList>
            <consortium name="Ensembl"/>
        </authorList>
    </citation>
    <scope>IDENTIFICATION</scope>
</reference>
<keyword evidence="1" id="KW-0812">Transmembrane</keyword>
<accession>A0A8C5B0T8</accession>
<evidence type="ECO:0000256" key="1">
    <source>
        <dbReference type="SAM" id="Phobius"/>
    </source>
</evidence>